<dbReference type="PANTHER" id="PTHR30514:SF10">
    <property type="entry name" value="MURR_RPIR FAMILY TRANSCRIPTIONAL REGULATOR"/>
    <property type="match status" value="1"/>
</dbReference>
<accession>A0A2K8KGH4</accession>
<dbReference type="InterPro" id="IPR001347">
    <property type="entry name" value="SIS_dom"/>
</dbReference>
<dbReference type="GO" id="GO:1901135">
    <property type="term" value="P:carbohydrate derivative metabolic process"/>
    <property type="evidence" value="ECO:0007669"/>
    <property type="project" value="InterPro"/>
</dbReference>
<gene>
    <name evidence="2" type="ORF">SCLAR_v1c04690</name>
</gene>
<name>A0A2K8KGH4_9MOLU</name>
<dbReference type="Gene3D" id="3.40.50.10490">
    <property type="entry name" value="Glucose-6-phosphate isomerase like protein, domain 1"/>
    <property type="match status" value="1"/>
</dbReference>
<evidence type="ECO:0000313" key="2">
    <source>
        <dbReference type="EMBL" id="ATX70790.1"/>
    </source>
</evidence>
<dbReference type="InterPro" id="IPR035472">
    <property type="entry name" value="RpiR-like_SIS"/>
</dbReference>
<dbReference type="GO" id="GO:0097367">
    <property type="term" value="F:carbohydrate derivative binding"/>
    <property type="evidence" value="ECO:0007669"/>
    <property type="project" value="InterPro"/>
</dbReference>
<dbReference type="InterPro" id="IPR046348">
    <property type="entry name" value="SIS_dom_sf"/>
</dbReference>
<organism evidence="2 3">
    <name type="scientific">Spiroplasma clarkii</name>
    <dbReference type="NCBI Taxonomy" id="2139"/>
    <lineage>
        <taxon>Bacteria</taxon>
        <taxon>Bacillati</taxon>
        <taxon>Mycoplasmatota</taxon>
        <taxon>Mollicutes</taxon>
        <taxon>Entomoplasmatales</taxon>
        <taxon>Spiroplasmataceae</taxon>
        <taxon>Spiroplasma</taxon>
    </lineage>
</organism>
<dbReference type="Proteomes" id="UP000231179">
    <property type="component" value="Chromosome"/>
</dbReference>
<dbReference type="EMBL" id="CP024870">
    <property type="protein sequence ID" value="ATX70790.1"/>
    <property type="molecule type" value="Genomic_DNA"/>
</dbReference>
<proteinExistence type="predicted"/>
<dbReference type="Pfam" id="PF01380">
    <property type="entry name" value="SIS"/>
    <property type="match status" value="1"/>
</dbReference>
<dbReference type="AlphaFoldDB" id="A0A2K8KGH4"/>
<reference evidence="2 3" key="1">
    <citation type="submission" date="2017-11" db="EMBL/GenBank/DDBJ databases">
        <title>Complete genome sequence of Spiroplasma clarkii CN-5 (DSM 19994).</title>
        <authorList>
            <person name="Tsai Y.-M."/>
            <person name="Chang A."/>
            <person name="Lo W.-S."/>
            <person name="Kuo C.-H."/>
        </authorList>
    </citation>
    <scope>NUCLEOTIDE SEQUENCE [LARGE SCALE GENOMIC DNA]</scope>
    <source>
        <strain evidence="2 3">CN-5</strain>
    </source>
</reference>
<dbReference type="InterPro" id="IPR047640">
    <property type="entry name" value="RpiR-like"/>
</dbReference>
<dbReference type="GO" id="GO:0003677">
    <property type="term" value="F:DNA binding"/>
    <property type="evidence" value="ECO:0007669"/>
    <property type="project" value="InterPro"/>
</dbReference>
<evidence type="ECO:0000313" key="3">
    <source>
        <dbReference type="Proteomes" id="UP000231179"/>
    </source>
</evidence>
<feature type="domain" description="SIS" evidence="1">
    <location>
        <begin position="57"/>
        <end position="194"/>
    </location>
</feature>
<sequence length="214" mass="24641">MQMNYYNKRNIIEMTSIKKQSINEKMVDDIISEVSSYSLYSVLKTNECLNKKMIENLALFLLSANKVLTFGMGNSGIAAQFLTSSLNKIGINCFNPVSIHDLMIQKEYLKNNDVLIIFSTSLETKEIKFILQKLDSFKFKTCLVTEEKNKNKYPVDFTVCYSKHDLEVTSFPAISTLTSQIYSVNILFNVIMYKLSDTKIKKGNHDNFEWNKSI</sequence>
<dbReference type="PANTHER" id="PTHR30514">
    <property type="entry name" value="GLUCOKINASE"/>
    <property type="match status" value="1"/>
</dbReference>
<evidence type="ECO:0000259" key="1">
    <source>
        <dbReference type="PROSITE" id="PS51464"/>
    </source>
</evidence>
<dbReference type="SUPFAM" id="SSF53697">
    <property type="entry name" value="SIS domain"/>
    <property type="match status" value="1"/>
</dbReference>
<dbReference type="CDD" id="cd05013">
    <property type="entry name" value="SIS_RpiR"/>
    <property type="match status" value="1"/>
</dbReference>
<dbReference type="PROSITE" id="PS51464">
    <property type="entry name" value="SIS"/>
    <property type="match status" value="1"/>
</dbReference>
<keyword evidence="3" id="KW-1185">Reference proteome</keyword>
<dbReference type="GO" id="GO:0003700">
    <property type="term" value="F:DNA-binding transcription factor activity"/>
    <property type="evidence" value="ECO:0007669"/>
    <property type="project" value="InterPro"/>
</dbReference>
<protein>
    <submittedName>
        <fullName evidence="2">MurR/RpiR family transcriptional regulator</fullName>
    </submittedName>
</protein>